<evidence type="ECO:0000256" key="4">
    <source>
        <dbReference type="ARBA" id="ARBA00022741"/>
    </source>
</evidence>
<evidence type="ECO:0000256" key="2">
    <source>
        <dbReference type="ARBA" id="ARBA00005983"/>
    </source>
</evidence>
<evidence type="ECO:0000256" key="5">
    <source>
        <dbReference type="ARBA" id="ARBA00022777"/>
    </source>
</evidence>
<dbReference type="Pfam" id="PF00781">
    <property type="entry name" value="DAGK_cat"/>
    <property type="match status" value="1"/>
</dbReference>
<accession>A0ABN5GXM9</accession>
<comment type="cofactor">
    <cofactor evidence="1">
        <name>Mg(2+)</name>
        <dbReference type="ChEBI" id="CHEBI:18420"/>
    </cofactor>
</comment>
<protein>
    <recommendedName>
        <fullName evidence="9">DAGKc domain-containing protein</fullName>
    </recommendedName>
</protein>
<comment type="similarity">
    <text evidence="2">Belongs to the diacylglycerol/lipid kinase family.</text>
</comment>
<dbReference type="Gene3D" id="3.40.50.10330">
    <property type="entry name" value="Probable inorganic polyphosphate/atp-NAD kinase, domain 1"/>
    <property type="match status" value="1"/>
</dbReference>
<evidence type="ECO:0000313" key="11">
    <source>
        <dbReference type="Proteomes" id="UP000325292"/>
    </source>
</evidence>
<organism evidence="10 11">
    <name type="scientific">Sulfobacillus thermotolerans</name>
    <dbReference type="NCBI Taxonomy" id="338644"/>
    <lineage>
        <taxon>Bacteria</taxon>
        <taxon>Bacillati</taxon>
        <taxon>Bacillota</taxon>
        <taxon>Clostridia</taxon>
        <taxon>Eubacteriales</taxon>
        <taxon>Clostridiales Family XVII. Incertae Sedis</taxon>
        <taxon>Sulfobacillus</taxon>
    </lineage>
</organism>
<dbReference type="PROSITE" id="PS50146">
    <property type="entry name" value="DAGK"/>
    <property type="match status" value="1"/>
</dbReference>
<keyword evidence="7" id="KW-0444">Lipid biosynthesis</keyword>
<proteinExistence type="inferred from homology"/>
<keyword evidence="4" id="KW-0547">Nucleotide-binding</keyword>
<keyword evidence="7" id="KW-0443">Lipid metabolism</keyword>
<dbReference type="InterPro" id="IPR017438">
    <property type="entry name" value="ATP-NAD_kinase_N"/>
</dbReference>
<keyword evidence="8" id="KW-1208">Phospholipid metabolism</keyword>
<evidence type="ECO:0000256" key="8">
    <source>
        <dbReference type="ARBA" id="ARBA00023264"/>
    </source>
</evidence>
<dbReference type="InterPro" id="IPR016064">
    <property type="entry name" value="NAD/diacylglycerol_kinase_sf"/>
</dbReference>
<dbReference type="InterPro" id="IPR050187">
    <property type="entry name" value="Lipid_Phosphate_FormReg"/>
</dbReference>
<evidence type="ECO:0000256" key="6">
    <source>
        <dbReference type="ARBA" id="ARBA00022840"/>
    </source>
</evidence>
<keyword evidence="6" id="KW-0067">ATP-binding</keyword>
<reference evidence="10 11" key="1">
    <citation type="journal article" date="2019" name="Sci. Rep.">
        <title>Sulfobacillus thermotolerans: new insights into resistance and metabolic capacities of acidophilic chemolithotrophs.</title>
        <authorList>
            <person name="Panyushkina A.E."/>
            <person name="Babenko V.V."/>
            <person name="Nikitina A.S."/>
            <person name="Selezneva O.V."/>
            <person name="Tsaplina I.A."/>
            <person name="Letarova M.A."/>
            <person name="Kostryukova E.S."/>
            <person name="Letarov A.V."/>
        </authorList>
    </citation>
    <scope>NUCLEOTIDE SEQUENCE [LARGE SCALE GENOMIC DNA]</scope>
    <source>
        <strain evidence="10 11">Kr1</strain>
    </source>
</reference>
<sequence>MGHDRFEEVRRALAQALNLVYAAMPNTEADFCAQITAQRSCGVRRIIIGGGDGTLSLAANMLAETPVVMGILPLGTGNTFAAGLNLPSALSSLARVMATGYVMPIDLGVAQTANGHRYFLNTATLGVSERLTQLLTAESKRKLGWMAWPKGVRRAIAMTPIFQVRLEFRSRVVSFRTRQLIIANGRNLAGPVFALRDASHQDGKLHAFSLGGQDWWSLLKVGMVLLVGRHISDRQAHYEQVREVRVSAEPVMAIDIDGEVWEHTPCTFTVRHGALSVIVPHG</sequence>
<dbReference type="Gene3D" id="2.60.200.40">
    <property type="match status" value="1"/>
</dbReference>
<gene>
    <name evidence="10" type="ORF">BXT84_04105</name>
</gene>
<dbReference type="EMBL" id="CP019454">
    <property type="protein sequence ID" value="AUW93238.1"/>
    <property type="molecule type" value="Genomic_DNA"/>
</dbReference>
<feature type="domain" description="DAGKc" evidence="9">
    <location>
        <begin position="1"/>
        <end position="114"/>
    </location>
</feature>
<keyword evidence="3" id="KW-0808">Transferase</keyword>
<evidence type="ECO:0000259" key="9">
    <source>
        <dbReference type="PROSITE" id="PS50146"/>
    </source>
</evidence>
<dbReference type="InterPro" id="IPR001206">
    <property type="entry name" value="Diacylglycerol_kinase_cat_dom"/>
</dbReference>
<keyword evidence="11" id="KW-1185">Reference proteome</keyword>
<dbReference type="PANTHER" id="PTHR12358:SF54">
    <property type="entry name" value="SPHINGOSINE KINASE RELATED PROTEIN"/>
    <property type="match status" value="1"/>
</dbReference>
<evidence type="ECO:0000256" key="7">
    <source>
        <dbReference type="ARBA" id="ARBA00023209"/>
    </source>
</evidence>
<keyword evidence="7" id="KW-0594">Phospholipid biosynthesis</keyword>
<evidence type="ECO:0000256" key="3">
    <source>
        <dbReference type="ARBA" id="ARBA00022679"/>
    </source>
</evidence>
<keyword evidence="5" id="KW-0418">Kinase</keyword>
<evidence type="ECO:0000313" key="10">
    <source>
        <dbReference type="EMBL" id="AUW93238.1"/>
    </source>
</evidence>
<dbReference type="SUPFAM" id="SSF111331">
    <property type="entry name" value="NAD kinase/diacylglycerol kinase-like"/>
    <property type="match status" value="1"/>
</dbReference>
<evidence type="ECO:0000256" key="1">
    <source>
        <dbReference type="ARBA" id="ARBA00001946"/>
    </source>
</evidence>
<dbReference type="Proteomes" id="UP000325292">
    <property type="component" value="Chromosome"/>
</dbReference>
<name>A0ABN5GXM9_9FIRM</name>
<dbReference type="InterPro" id="IPR045540">
    <property type="entry name" value="YegS/DAGK_C"/>
</dbReference>
<dbReference type="Pfam" id="PF19279">
    <property type="entry name" value="YegS_C"/>
    <property type="match status" value="1"/>
</dbReference>
<dbReference type="PANTHER" id="PTHR12358">
    <property type="entry name" value="SPHINGOSINE KINASE"/>
    <property type="match status" value="1"/>
</dbReference>